<dbReference type="AlphaFoldDB" id="A0A0X3PGH6"/>
<feature type="region of interest" description="Disordered" evidence="1">
    <location>
        <begin position="62"/>
        <end position="84"/>
    </location>
</feature>
<protein>
    <submittedName>
        <fullName evidence="2">Uncharacterized protein</fullName>
    </submittedName>
</protein>
<evidence type="ECO:0000256" key="1">
    <source>
        <dbReference type="SAM" id="MobiDB-lite"/>
    </source>
</evidence>
<gene>
    <name evidence="2" type="ORF">TR165226</name>
</gene>
<name>A0A0X3PGH6_SCHSO</name>
<feature type="region of interest" description="Disordered" evidence="1">
    <location>
        <begin position="121"/>
        <end position="177"/>
    </location>
</feature>
<proteinExistence type="predicted"/>
<accession>A0A0X3PGH6</accession>
<dbReference type="EMBL" id="GEEE01016879">
    <property type="protein sequence ID" value="JAP46346.1"/>
    <property type="molecule type" value="Transcribed_RNA"/>
</dbReference>
<reference evidence="2" key="1">
    <citation type="submission" date="2016-01" db="EMBL/GenBank/DDBJ databases">
        <title>Reference transcriptome for the parasite Schistocephalus solidus: insights into the molecular evolution of parasitism.</title>
        <authorList>
            <person name="Hebert F.O."/>
            <person name="Grambauer S."/>
            <person name="Barber I."/>
            <person name="Landry C.R."/>
            <person name="Aubin-Horth N."/>
        </authorList>
    </citation>
    <scope>NUCLEOTIDE SEQUENCE</scope>
</reference>
<feature type="compositionally biased region" description="Polar residues" evidence="1">
    <location>
        <begin position="140"/>
        <end position="157"/>
    </location>
</feature>
<organism evidence="2">
    <name type="scientific">Schistocephalus solidus</name>
    <name type="common">Tapeworm</name>
    <dbReference type="NCBI Taxonomy" id="70667"/>
    <lineage>
        <taxon>Eukaryota</taxon>
        <taxon>Metazoa</taxon>
        <taxon>Spiralia</taxon>
        <taxon>Lophotrochozoa</taxon>
        <taxon>Platyhelminthes</taxon>
        <taxon>Cestoda</taxon>
        <taxon>Eucestoda</taxon>
        <taxon>Diphyllobothriidea</taxon>
        <taxon>Diphyllobothriidae</taxon>
        <taxon>Schistocephalus</taxon>
    </lineage>
</organism>
<sequence length="177" mass="19748">MYNSGKKPWVEGIVRKSKGVVFEVETATGIVKRHANQLRRRFTTDGQIALDLLCDTFEVPTPEGDTKPISPPVRQSHRKTQPPKKFIVDPKKKRYEVHLSKAGGVTETGAAVESWPKAEMARVDARRNRPSRLRKMRRQPGNQSVCAAAPSTRQASSHACGPNPRSFRQGFSSVRSD</sequence>
<evidence type="ECO:0000313" key="2">
    <source>
        <dbReference type="EMBL" id="JAP46346.1"/>
    </source>
</evidence>
<feature type="compositionally biased region" description="Basic residues" evidence="1">
    <location>
        <begin position="128"/>
        <end position="138"/>
    </location>
</feature>